<dbReference type="InterPro" id="IPR016181">
    <property type="entry name" value="Acyl_CoA_acyltransferase"/>
</dbReference>
<evidence type="ECO:0000256" key="1">
    <source>
        <dbReference type="ARBA" id="ARBA00004651"/>
    </source>
</evidence>
<gene>
    <name evidence="8" type="ORF">MNBD_ALPHA07-2281</name>
</gene>
<sequence>MLPLFIGATCLWLLSDRLNAQTMASIAPTLKSLPAQQWILGLIATCVSFWALGRYDVIIHRHFNTGCPAHRASVVGAASIAVGQLVGMGVLTGALVRWRMLPELSFARAGKLALIVALSFFIGLGFTAAIVSLIFSVSYIPGYIAYAYILFTVIIVLASIFNPTKVPVLSRIRFPSLPAISGILVLTLIDTTAAALALYALMPETAGIGFSVLFPAYLAALTTALITGTPGGVGPFELTLLALLPTAPEADVMAGVVAFRLIYYALPALIAAIVLCRPFDEKSTAISGPRISMPSVEGQEFTTGPRSETGVCRQNNGRILHAGMARLAVASTAQTETALFDPIAGYPGFDPAGLLQLAKNGNKIACFYKLSARYAARLRRQGFKTLHIADEAVLDPSQFTLQGSAFRQLRRKLNKAEKAGVNVTLAHDLPLPEMAQIDQEWQDKTGTARGFSMGRFCPEYLRQQRIYIARQDADIIGYISLHVGADELCLDLMRTASCAPDGTMHQLIITALGDATSEGYTRLSLAALPPANTDQSGAGNFRQSMITSLSGGAGLRQFKTCFKPRLEPLYAAAKSWPALALALLDLSFVIRRPDTNATQKDHEELAFARARET</sequence>
<dbReference type="AlphaFoldDB" id="A0A3B0R1L2"/>
<evidence type="ECO:0000256" key="2">
    <source>
        <dbReference type="ARBA" id="ARBA00022475"/>
    </source>
</evidence>
<dbReference type="InterPro" id="IPR024320">
    <property type="entry name" value="LPG_synthase_C"/>
</dbReference>
<evidence type="ECO:0000256" key="3">
    <source>
        <dbReference type="ARBA" id="ARBA00022692"/>
    </source>
</evidence>
<evidence type="ECO:0000313" key="8">
    <source>
        <dbReference type="EMBL" id="VAV87384.1"/>
    </source>
</evidence>
<comment type="subcellular location">
    <subcellularLocation>
        <location evidence="1">Cell membrane</location>
        <topology evidence="1">Multi-pass membrane protein</topology>
    </subcellularLocation>
</comment>
<evidence type="ECO:0000256" key="4">
    <source>
        <dbReference type="ARBA" id="ARBA00022989"/>
    </source>
</evidence>
<dbReference type="SUPFAM" id="SSF55729">
    <property type="entry name" value="Acyl-CoA N-acyltransferases (Nat)"/>
    <property type="match status" value="1"/>
</dbReference>
<dbReference type="InterPro" id="IPR051211">
    <property type="entry name" value="PG_lysyltransferase"/>
</dbReference>
<feature type="transmembrane region" description="Helical" evidence="6">
    <location>
        <begin position="36"/>
        <end position="53"/>
    </location>
</feature>
<feature type="domain" description="Phosphatidylglycerol lysyltransferase C-terminal" evidence="7">
    <location>
        <begin position="322"/>
        <end position="572"/>
    </location>
</feature>
<dbReference type="GO" id="GO:0055091">
    <property type="term" value="P:phospholipid homeostasis"/>
    <property type="evidence" value="ECO:0007669"/>
    <property type="project" value="TreeGrafter"/>
</dbReference>
<keyword evidence="3 6" id="KW-0812">Transmembrane</keyword>
<evidence type="ECO:0000259" key="7">
    <source>
        <dbReference type="Pfam" id="PF09924"/>
    </source>
</evidence>
<dbReference type="Pfam" id="PF09924">
    <property type="entry name" value="LPG_synthase_C"/>
    <property type="match status" value="1"/>
</dbReference>
<feature type="transmembrane region" description="Helical" evidence="6">
    <location>
        <begin position="112"/>
        <end position="136"/>
    </location>
</feature>
<dbReference type="GO" id="GO:0016755">
    <property type="term" value="F:aminoacyltransferase activity"/>
    <property type="evidence" value="ECO:0007669"/>
    <property type="project" value="TreeGrafter"/>
</dbReference>
<feature type="transmembrane region" description="Helical" evidence="6">
    <location>
        <begin position="208"/>
        <end position="232"/>
    </location>
</feature>
<protein>
    <submittedName>
        <fullName evidence="8">Membrane protein, putative</fullName>
    </submittedName>
</protein>
<organism evidence="8">
    <name type="scientific">hydrothermal vent metagenome</name>
    <dbReference type="NCBI Taxonomy" id="652676"/>
    <lineage>
        <taxon>unclassified sequences</taxon>
        <taxon>metagenomes</taxon>
        <taxon>ecological metagenomes</taxon>
    </lineage>
</organism>
<reference evidence="8" key="1">
    <citation type="submission" date="2018-06" db="EMBL/GenBank/DDBJ databases">
        <authorList>
            <person name="Zhirakovskaya E."/>
        </authorList>
    </citation>
    <scope>NUCLEOTIDE SEQUENCE</scope>
</reference>
<feature type="transmembrane region" description="Helical" evidence="6">
    <location>
        <begin position="74"/>
        <end position="100"/>
    </location>
</feature>
<keyword evidence="2" id="KW-1003">Cell membrane</keyword>
<evidence type="ECO:0000256" key="5">
    <source>
        <dbReference type="ARBA" id="ARBA00023136"/>
    </source>
</evidence>
<accession>A0A3B0R1L2</accession>
<keyword evidence="4 6" id="KW-1133">Transmembrane helix</keyword>
<dbReference type="EMBL" id="UOEG01000008">
    <property type="protein sequence ID" value="VAV87384.1"/>
    <property type="molecule type" value="Genomic_DNA"/>
</dbReference>
<name>A0A3B0R1L2_9ZZZZ</name>
<keyword evidence="5 6" id="KW-0472">Membrane</keyword>
<evidence type="ECO:0000256" key="6">
    <source>
        <dbReference type="SAM" id="Phobius"/>
    </source>
</evidence>
<dbReference type="PANTHER" id="PTHR34697">
    <property type="entry name" value="PHOSPHATIDYLGLYCEROL LYSYLTRANSFERASE"/>
    <property type="match status" value="1"/>
</dbReference>
<dbReference type="GO" id="GO:0005886">
    <property type="term" value="C:plasma membrane"/>
    <property type="evidence" value="ECO:0007669"/>
    <property type="project" value="UniProtKB-SubCell"/>
</dbReference>
<dbReference type="PANTHER" id="PTHR34697:SF2">
    <property type="entry name" value="PHOSPHATIDYLGLYCEROL LYSYLTRANSFERASE"/>
    <property type="match status" value="1"/>
</dbReference>
<feature type="transmembrane region" description="Helical" evidence="6">
    <location>
        <begin position="181"/>
        <end position="201"/>
    </location>
</feature>
<proteinExistence type="predicted"/>
<feature type="transmembrane region" description="Helical" evidence="6">
    <location>
        <begin position="143"/>
        <end position="161"/>
    </location>
</feature>
<feature type="transmembrane region" description="Helical" evidence="6">
    <location>
        <begin position="252"/>
        <end position="276"/>
    </location>
</feature>